<comment type="similarity">
    <text evidence="2">Belongs to the Orn/Lys/Arg decarboxylase class-I family.</text>
</comment>
<gene>
    <name evidence="8" type="ORF">F9B85_07020</name>
</gene>
<feature type="domain" description="Orn/Lys/Arg decarboxylase C-terminal" evidence="7">
    <location>
        <begin position="404"/>
        <end position="476"/>
    </location>
</feature>
<dbReference type="AlphaFoldDB" id="A0A6I0ESX1"/>
<keyword evidence="5" id="KW-0456">Lyase</keyword>
<dbReference type="Proteomes" id="UP000468766">
    <property type="component" value="Unassembled WGS sequence"/>
</dbReference>
<dbReference type="SUPFAM" id="SSF55904">
    <property type="entry name" value="Ornithine decarboxylase C-terminal domain"/>
    <property type="match status" value="1"/>
</dbReference>
<reference evidence="8 9" key="1">
    <citation type="submission" date="2019-10" db="EMBL/GenBank/DDBJ databases">
        <title>Whole-genome sequence of the extremophile Heliorestis acidaminivorans DSM 24790.</title>
        <authorList>
            <person name="Kyndt J.A."/>
            <person name="Meyer T.E."/>
        </authorList>
    </citation>
    <scope>NUCLEOTIDE SEQUENCE [LARGE SCALE GENOMIC DNA]</scope>
    <source>
        <strain evidence="8 9">DSM 24790</strain>
    </source>
</reference>
<organism evidence="8 9">
    <name type="scientific">Heliorestis acidaminivorans</name>
    <dbReference type="NCBI Taxonomy" id="553427"/>
    <lineage>
        <taxon>Bacteria</taxon>
        <taxon>Bacillati</taxon>
        <taxon>Bacillota</taxon>
        <taxon>Clostridia</taxon>
        <taxon>Eubacteriales</taxon>
        <taxon>Heliobacteriaceae</taxon>
        <taxon>Heliorestis</taxon>
    </lineage>
</organism>
<dbReference type="InterPro" id="IPR008286">
    <property type="entry name" value="Prn/Lys/Arg_de-COase_C"/>
</dbReference>
<dbReference type="Pfam" id="PF01276">
    <property type="entry name" value="OKR_DC_1"/>
    <property type="match status" value="1"/>
</dbReference>
<evidence type="ECO:0000256" key="3">
    <source>
        <dbReference type="ARBA" id="ARBA00022793"/>
    </source>
</evidence>
<keyword evidence="3" id="KW-0210">Decarboxylase</keyword>
<evidence type="ECO:0000256" key="4">
    <source>
        <dbReference type="ARBA" id="ARBA00022898"/>
    </source>
</evidence>
<sequence length="496" mass="54895">MEDKTLKERPLWQALKKYEQENIKGFHMPGHGQGRAFAKWPLDSALDMTEVPGLDDLHSPEGAILDAEVRAAGAFGAEKTFFLVQGATVGLQALCLANLREGDEVIVPRHCHRSIYGGLVLSGARPSYLSSILEKETGLPIATDLTALQSLPISQYGDIKALLALRPTYWGTAEDLHSWRECSQALQKPLWVDEAHGSAYAFSSLLPTSALKLGAQAVVHGSHKSLPALTQAAMLHLGQALQGQEEEHSRQGIMLRNALTILQTTSPSYLLMTSLDLARASMEEEGELLWQKTVERASFLRRELNQIKGIYCWSEEIKAYSTVSEWDQTRLLVVLRNPYVTGYQLRQLLREKGAIEAELAGPNYLLFLLSPFDHPEADGHLIETFKQVDFSLEGTGKEDGQVLAELFQQGHREAIEVRCTPREAFYGPRRIVPFKEALHKIAGQFICPYPPGIPLIAPGEVITPALLEVVHALERAGAKWQGAIDGKMEKIAILDL</sequence>
<dbReference type="OrthoDB" id="9815233at2"/>
<dbReference type="PANTHER" id="PTHR43277:SF4">
    <property type="entry name" value="ARGININE DECARBOXYLASE"/>
    <property type="match status" value="1"/>
</dbReference>
<comment type="caution">
    <text evidence="8">The sequence shown here is derived from an EMBL/GenBank/DDBJ whole genome shotgun (WGS) entry which is preliminary data.</text>
</comment>
<dbReference type="InterPro" id="IPR036633">
    <property type="entry name" value="Prn/Lys/Arg_de-COase_C_sf"/>
</dbReference>
<dbReference type="EMBL" id="WBXO01000004">
    <property type="protein sequence ID" value="KAB2953008.1"/>
    <property type="molecule type" value="Genomic_DNA"/>
</dbReference>
<evidence type="ECO:0008006" key="10">
    <source>
        <dbReference type="Google" id="ProtNLM"/>
    </source>
</evidence>
<dbReference type="PANTHER" id="PTHR43277">
    <property type="entry name" value="ARGININE DECARBOXYLASE"/>
    <property type="match status" value="1"/>
</dbReference>
<evidence type="ECO:0000256" key="5">
    <source>
        <dbReference type="ARBA" id="ARBA00023239"/>
    </source>
</evidence>
<keyword evidence="9" id="KW-1185">Reference proteome</keyword>
<comment type="cofactor">
    <cofactor evidence="1">
        <name>pyridoxal 5'-phosphate</name>
        <dbReference type="ChEBI" id="CHEBI:597326"/>
    </cofactor>
</comment>
<dbReference type="SUPFAM" id="SSF53383">
    <property type="entry name" value="PLP-dependent transferases"/>
    <property type="match status" value="1"/>
</dbReference>
<evidence type="ECO:0000313" key="8">
    <source>
        <dbReference type="EMBL" id="KAB2953008.1"/>
    </source>
</evidence>
<protein>
    <recommendedName>
        <fullName evidence="10">Aminotransferase class I/II-fold pyridoxal phosphate-dependent enzyme</fullName>
    </recommendedName>
</protein>
<evidence type="ECO:0000256" key="1">
    <source>
        <dbReference type="ARBA" id="ARBA00001933"/>
    </source>
</evidence>
<dbReference type="Gene3D" id="3.40.640.10">
    <property type="entry name" value="Type I PLP-dependent aspartate aminotransferase-like (Major domain)"/>
    <property type="match status" value="1"/>
</dbReference>
<name>A0A6I0ESX1_9FIRM</name>
<dbReference type="Pfam" id="PF03711">
    <property type="entry name" value="OKR_DC_1_C"/>
    <property type="match status" value="1"/>
</dbReference>
<dbReference type="InterPro" id="IPR015421">
    <property type="entry name" value="PyrdxlP-dep_Trfase_major"/>
</dbReference>
<dbReference type="Gene3D" id="3.90.100.10">
    <property type="entry name" value="Orn/Lys/Arg decarboxylase, C-terminal domain"/>
    <property type="match status" value="1"/>
</dbReference>
<accession>A0A6I0ESX1</accession>
<keyword evidence="4" id="KW-0663">Pyridoxal phosphate</keyword>
<evidence type="ECO:0000313" key="9">
    <source>
        <dbReference type="Proteomes" id="UP000468766"/>
    </source>
</evidence>
<proteinExistence type="inferred from homology"/>
<dbReference type="InterPro" id="IPR000310">
    <property type="entry name" value="Orn/Lys/Arg_deCO2ase_major_dom"/>
</dbReference>
<evidence type="ECO:0000259" key="6">
    <source>
        <dbReference type="Pfam" id="PF01276"/>
    </source>
</evidence>
<dbReference type="InterPro" id="IPR052357">
    <property type="entry name" value="Orn_Lys_Arg_decarboxylase-I"/>
</dbReference>
<dbReference type="GO" id="GO:0016831">
    <property type="term" value="F:carboxy-lyase activity"/>
    <property type="evidence" value="ECO:0007669"/>
    <property type="project" value="UniProtKB-KW"/>
</dbReference>
<dbReference type="InterPro" id="IPR015424">
    <property type="entry name" value="PyrdxlP-dep_Trfase"/>
</dbReference>
<evidence type="ECO:0000259" key="7">
    <source>
        <dbReference type="Pfam" id="PF03711"/>
    </source>
</evidence>
<feature type="domain" description="Orn/Lys/Arg decarboxylases family 1 pyridoxal-P attachment site" evidence="6">
    <location>
        <begin position="10"/>
        <end position="317"/>
    </location>
</feature>
<evidence type="ECO:0000256" key="2">
    <source>
        <dbReference type="ARBA" id="ARBA00010671"/>
    </source>
</evidence>